<accession>A0A8H4MCG6</accession>
<name>A0A8H4MCG6_9EURO</name>
<dbReference type="GO" id="GO:0010608">
    <property type="term" value="P:post-transcriptional regulation of gene expression"/>
    <property type="evidence" value="ECO:0007669"/>
    <property type="project" value="TreeGrafter"/>
</dbReference>
<keyword evidence="3" id="KW-0677">Repeat</keyword>
<dbReference type="OrthoDB" id="668540at2759"/>
<dbReference type="EMBL" id="JAAAPX010000025">
    <property type="protein sequence ID" value="KAF4240681.1"/>
    <property type="molecule type" value="Genomic_DNA"/>
</dbReference>
<comment type="caution">
    <text evidence="8">The sequence shown here is derived from an EMBL/GenBank/DDBJ whole genome shotgun (WGS) entry which is preliminary data.</text>
</comment>
<dbReference type="CDD" id="cd07920">
    <property type="entry name" value="Pumilio"/>
    <property type="match status" value="1"/>
</dbReference>
<dbReference type="SUPFAM" id="SSF48371">
    <property type="entry name" value="ARM repeat"/>
    <property type="match status" value="1"/>
</dbReference>
<keyword evidence="1" id="KW-0690">Ribosome biogenesis</keyword>
<proteinExistence type="predicted"/>
<dbReference type="SUPFAM" id="SSF53474">
    <property type="entry name" value="alpha/beta-Hydrolases"/>
    <property type="match status" value="1"/>
</dbReference>
<reference evidence="8" key="1">
    <citation type="journal article" date="2020" name="bioRxiv">
        <title>Genomic and phenotypic heterogeneity of clinical isolates of the human pathogens Aspergillus fumigatus, Aspergillus lentulus and Aspergillus fumigatiaffinis.</title>
        <authorList>
            <person name="dos Santos R.A.C."/>
            <person name="Steenwyk J.L."/>
            <person name="Rivero-Menendez O."/>
            <person name="Mead M.E."/>
            <person name="Silva L.P."/>
            <person name="Bastos R.W."/>
            <person name="Alastruey-Izquierdo A."/>
            <person name="Goldman G.H."/>
            <person name="Rokas A."/>
        </authorList>
    </citation>
    <scope>NUCLEOTIDE SEQUENCE</scope>
    <source>
        <strain evidence="8">CNM-CM6805</strain>
    </source>
</reference>
<evidence type="ECO:0000256" key="6">
    <source>
        <dbReference type="SAM" id="MobiDB-lite"/>
    </source>
</evidence>
<dbReference type="InterPro" id="IPR001313">
    <property type="entry name" value="Pumilio_RNA-bd_rpt"/>
</dbReference>
<protein>
    <recommendedName>
        <fullName evidence="7">PUM-HD domain-containing protein</fullName>
    </recommendedName>
</protein>
<dbReference type="PROSITE" id="PS50303">
    <property type="entry name" value="PUM_HD"/>
    <property type="match status" value="1"/>
</dbReference>
<dbReference type="Gene3D" id="3.40.50.1820">
    <property type="entry name" value="alpha/beta hydrolase"/>
    <property type="match status" value="1"/>
</dbReference>
<reference evidence="8" key="2">
    <citation type="submission" date="2020-04" db="EMBL/GenBank/DDBJ databases">
        <authorList>
            <person name="Santos R.A.C."/>
            <person name="Steenwyk J.L."/>
            <person name="Rivero-Menendez O."/>
            <person name="Mead M.E."/>
            <person name="Silva L.P."/>
            <person name="Bastos R.W."/>
            <person name="Alastruey-Izquierdo A."/>
            <person name="Goldman G.H."/>
            <person name="Rokas A."/>
        </authorList>
    </citation>
    <scope>NUCLEOTIDE SEQUENCE</scope>
    <source>
        <strain evidence="8">CNM-CM6805</strain>
    </source>
</reference>
<dbReference type="GO" id="GO:0003730">
    <property type="term" value="F:mRNA 3'-UTR binding"/>
    <property type="evidence" value="ECO:0007669"/>
    <property type="project" value="TreeGrafter"/>
</dbReference>
<dbReference type="GO" id="GO:0006364">
    <property type="term" value="P:rRNA processing"/>
    <property type="evidence" value="ECO:0007669"/>
    <property type="project" value="UniProtKB-KW"/>
</dbReference>
<feature type="compositionally biased region" description="Polar residues" evidence="6">
    <location>
        <begin position="834"/>
        <end position="843"/>
    </location>
</feature>
<dbReference type="InterPro" id="IPR016024">
    <property type="entry name" value="ARM-type_fold"/>
</dbReference>
<dbReference type="Pfam" id="PF00806">
    <property type="entry name" value="PUF"/>
    <property type="match status" value="8"/>
</dbReference>
<feature type="repeat" description="Pumilio" evidence="5">
    <location>
        <begin position="1546"/>
        <end position="1581"/>
    </location>
</feature>
<dbReference type="InterPro" id="IPR033133">
    <property type="entry name" value="PUM-HD"/>
</dbReference>
<dbReference type="InterPro" id="IPR033712">
    <property type="entry name" value="Pumilio_RNA-bd"/>
</dbReference>
<evidence type="ECO:0000313" key="8">
    <source>
        <dbReference type="EMBL" id="KAF4240681.1"/>
    </source>
</evidence>
<evidence type="ECO:0000256" key="4">
    <source>
        <dbReference type="ARBA" id="ARBA00024893"/>
    </source>
</evidence>
<dbReference type="PROSITE" id="PS50302">
    <property type="entry name" value="PUM"/>
    <property type="match status" value="3"/>
</dbReference>
<evidence type="ECO:0000256" key="5">
    <source>
        <dbReference type="PROSITE-ProRule" id="PRU00317"/>
    </source>
</evidence>
<organism evidence="8 9">
    <name type="scientific">Aspergillus fumigatiaffinis</name>
    <dbReference type="NCBI Taxonomy" id="340414"/>
    <lineage>
        <taxon>Eukaryota</taxon>
        <taxon>Fungi</taxon>
        <taxon>Dikarya</taxon>
        <taxon>Ascomycota</taxon>
        <taxon>Pezizomycotina</taxon>
        <taxon>Eurotiomycetes</taxon>
        <taxon>Eurotiomycetidae</taxon>
        <taxon>Eurotiales</taxon>
        <taxon>Aspergillaceae</taxon>
        <taxon>Aspergillus</taxon>
        <taxon>Aspergillus subgen. Fumigati</taxon>
    </lineage>
</organism>
<keyword evidence="2" id="KW-0698">rRNA processing</keyword>
<dbReference type="InterPro" id="IPR000801">
    <property type="entry name" value="Esterase-like"/>
</dbReference>
<evidence type="ECO:0000313" key="9">
    <source>
        <dbReference type="Proteomes" id="UP000653565"/>
    </source>
</evidence>
<dbReference type="PANTHER" id="PTHR12537">
    <property type="entry name" value="RNA BINDING PROTEIN PUMILIO-RELATED"/>
    <property type="match status" value="1"/>
</dbReference>
<evidence type="ECO:0000259" key="7">
    <source>
        <dbReference type="PROSITE" id="PS50303"/>
    </source>
</evidence>
<dbReference type="SMART" id="SM00025">
    <property type="entry name" value="Pumilio"/>
    <property type="match status" value="8"/>
</dbReference>
<feature type="domain" description="PUM-HD" evidence="7">
    <location>
        <begin position="1252"/>
        <end position="1607"/>
    </location>
</feature>
<evidence type="ECO:0000256" key="1">
    <source>
        <dbReference type="ARBA" id="ARBA00022517"/>
    </source>
</evidence>
<dbReference type="Gene3D" id="1.25.10.10">
    <property type="entry name" value="Leucine-rich Repeat Variant"/>
    <property type="match status" value="1"/>
</dbReference>
<feature type="repeat" description="Pumilio" evidence="5">
    <location>
        <begin position="1318"/>
        <end position="1353"/>
    </location>
</feature>
<dbReference type="Pfam" id="PF00756">
    <property type="entry name" value="Esterase"/>
    <property type="match status" value="1"/>
</dbReference>
<feature type="repeat" description="Pumilio" evidence="5">
    <location>
        <begin position="1354"/>
        <end position="1389"/>
    </location>
</feature>
<comment type="function">
    <text evidence="4">RNA-binding nucleolar protein required for pre-rRNA processing. Involved in production of 18S rRNA and assembly of small ribosomal subunit.</text>
</comment>
<sequence>MIHLSSYLRKISQASHSQMNGSYLARSNVVPEAVWGADPLESHGGFHSLSFDANASFNSALAVNGSVKWKTARALTHNFAPGKARTELHVSFPEVDWKFMQAVYGWSALQYQAWARGSLNIGHWAPQSVAIFTSGLLEIVIDGKRHFGGDFYDYGTVPIIIDLTTGDHVVELRLIRDVRALGAIGEPTIVVSLAAEIRNEPLSVDKESLLLPDMCRGKLGTPWASINLHNNIADRIAVLAISSIGGCRHSLVMNEPLDLLGYQARPLVFRIYLGDSSQKELSAEILYKILRGNDEIFQTYPLRLRLSEKSVSQAQKLTYYYAGIVSYAILRPPPVTCASAIPEGDDALPVIVGLHGAGVKADSVQVREMLDAAYGTCAWILSPSGVTPWSGDDWHTWGAGDVEAAVNAIPRWIDSTGWDMVRVSQEEWIVVGHSNGGQGAWFLATHYPDKVIAAAPVSGYSSIENYVPYNMWRDSEPLLSFVLSRSRSSFKHELLLSNVAGIPILQQHGSIDDNVPAFHSRLMHELLGQTQWPSQYDELQGQNHWFDGVLTTPSLLAFYNETAIFPRRPGLPLAFTITVPSSANIAKGGIYIDQLRSPDRNGVVQVTRDAHTGIWYLNTTNIHRFHLSPRVSSFTRPSALVLDGRDRFEVGYIRPGRMWFLRDSRGRWTVSGREDWRQLNERYGRQLGAMDAILRTKGTFNINICSAGIEHIAVQISRNLLQYFAADSKLSRQCGSLINSDSNQDRVVDSGNVITLALGNELPSSKHISFPIRIQGQGLSLFQGCCWPRADTEASPQSSMNRECKVYEFPFERGMGALLLRPLENERLELVGRKQSSTPSSTPDPLVSSKLGNFQPTPGEVVDVSSNKKQKLKHLPTAYPSRSSEMEKLLAKLSPKPQSSPFKSVENREILTKLSEQQALLEQQNHLLTSNSASIEDHVDRDKNSAVKPLTSTLEILHATEPKDNACFAPNTETSEVLRLKKELLAANSKLALQEQELAQTRVMKHTLDQALGTPSEADFNGREVTEHTISHLQSAFNASSSNFTQPHEGWNTHDDSESDVSETLSAGAYSRARGFWWPQSQQVFGMHMNAPADEKAYGEHVSLSSNTFGPEANRFWTKSTASLSINGSFQPHRVLSGPSFETCNSTTQYAEDPARYLHSPNSAQRRSVPHVNRAGPCFSAQSPSWEASFSTASPSNQLPRAPTTRPCSTYQQVGLYPIPPYQRPIGTSLSPTANEFTSSGANAVPWTTSPVGANTLQTYISPLEPLNYRRLLDKNVSCDWKYIVDKIVCNNDQQASIFLQQKLKVGTAEQKYDIIEAITHQAYPLMVNRFGNFLVQRCFEHGTTEQVVAIANAIKGNTLSLSMDPFGCHVVQKAFDCVPEEHKAVMVHELLRRIPETVIHRYACHVWQKLFELRWSGEPPQIMAKVNEALRGMWHEVALGETGSLVVQNIFENCVEDEKRPAIEEVLAKIDVLAHGQFGNWCIQHICEHGAPQDKSRAIEHVLLWSVDYSMDQFASKIVEKCLKIGGSEFLDRYLARVCTGRTDRPRMPLIDIAGDQYGNYLIQWILMNAAPHQRELVASHIRKHMVSLRGSKFGSRVAMLCCNPSHTTRPGPGAGMQIGRFSNLNDDRYHLAGQHGGRFSRGNQWNPNYPPFR</sequence>
<keyword evidence="9" id="KW-1185">Reference proteome</keyword>
<dbReference type="PANTHER" id="PTHR12537:SF48">
    <property type="entry name" value="MEIOTIC COILED-COIL PROTEIN 2"/>
    <property type="match status" value="1"/>
</dbReference>
<evidence type="ECO:0000256" key="2">
    <source>
        <dbReference type="ARBA" id="ARBA00022552"/>
    </source>
</evidence>
<evidence type="ECO:0000256" key="3">
    <source>
        <dbReference type="ARBA" id="ARBA00022737"/>
    </source>
</evidence>
<feature type="region of interest" description="Disordered" evidence="6">
    <location>
        <begin position="831"/>
        <end position="904"/>
    </location>
</feature>
<dbReference type="InterPro" id="IPR011989">
    <property type="entry name" value="ARM-like"/>
</dbReference>
<dbReference type="InterPro" id="IPR029058">
    <property type="entry name" value="AB_hydrolase_fold"/>
</dbReference>
<gene>
    <name evidence="8" type="ORF">CNMCM6805_004807</name>
</gene>
<dbReference type="GO" id="GO:0005737">
    <property type="term" value="C:cytoplasm"/>
    <property type="evidence" value="ECO:0007669"/>
    <property type="project" value="TreeGrafter"/>
</dbReference>
<dbReference type="Proteomes" id="UP000653565">
    <property type="component" value="Unassembled WGS sequence"/>
</dbReference>